<evidence type="ECO:0000313" key="2">
    <source>
        <dbReference type="Proteomes" id="UP000046392"/>
    </source>
</evidence>
<proteinExistence type="predicted"/>
<feature type="chain" id="PRO_5005894650" evidence="1">
    <location>
        <begin position="21"/>
        <end position="249"/>
    </location>
</feature>
<protein>
    <submittedName>
        <fullName evidence="3">Secreted protein</fullName>
    </submittedName>
</protein>
<dbReference type="AlphaFoldDB" id="A0A0N5BPC1"/>
<dbReference type="WBParaSite" id="SPAL_0000774700.1">
    <property type="protein sequence ID" value="SPAL_0000774700.1"/>
    <property type="gene ID" value="SPAL_0000774700"/>
</dbReference>
<organism evidence="2 3">
    <name type="scientific">Strongyloides papillosus</name>
    <name type="common">Intestinal threadworm</name>
    <dbReference type="NCBI Taxonomy" id="174720"/>
    <lineage>
        <taxon>Eukaryota</taxon>
        <taxon>Metazoa</taxon>
        <taxon>Ecdysozoa</taxon>
        <taxon>Nematoda</taxon>
        <taxon>Chromadorea</taxon>
        <taxon>Rhabditida</taxon>
        <taxon>Tylenchina</taxon>
        <taxon>Panagrolaimomorpha</taxon>
        <taxon>Strongyloidoidea</taxon>
        <taxon>Strongyloididae</taxon>
        <taxon>Strongyloides</taxon>
    </lineage>
</organism>
<sequence>MFNFNIILVFSVLGINFTVSELTAQEATEIVSKLLQPLFEGYHDGLVDTSFSNSPTDLTNNGYTLKPVKMAIIPPDFDLLLNGGKYSCLGQELRKVCNFNGVFTFHDSTEKDTYISNYYLERDTVRPESRTENKLIGYFISANSNGPCGASVNVTRVQATNKVSNTVDRTIAIPEDVTFYQNQNTNNPNTYAHTFTKFAFAWPSENRDINTSIDTYNNRYTQTIDGQPIVRDLDCSNYFSTTATTESPC</sequence>
<evidence type="ECO:0000256" key="1">
    <source>
        <dbReference type="SAM" id="SignalP"/>
    </source>
</evidence>
<accession>A0A0N5BPC1</accession>
<reference evidence="3" key="1">
    <citation type="submission" date="2017-02" db="UniProtKB">
        <authorList>
            <consortium name="WormBaseParasite"/>
        </authorList>
    </citation>
    <scope>IDENTIFICATION</scope>
</reference>
<evidence type="ECO:0000313" key="3">
    <source>
        <dbReference type="WBParaSite" id="SPAL_0000774700.1"/>
    </source>
</evidence>
<dbReference type="Proteomes" id="UP000046392">
    <property type="component" value="Unplaced"/>
</dbReference>
<keyword evidence="2" id="KW-1185">Reference proteome</keyword>
<name>A0A0N5BPC1_STREA</name>
<feature type="signal peptide" evidence="1">
    <location>
        <begin position="1"/>
        <end position="20"/>
    </location>
</feature>
<keyword evidence="1" id="KW-0732">Signal</keyword>